<name>A0AAD8YCR0_9STRA</name>
<evidence type="ECO:0000256" key="9">
    <source>
        <dbReference type="ARBA" id="ARBA00023211"/>
    </source>
</evidence>
<dbReference type="InterPro" id="IPR000222">
    <property type="entry name" value="PP2C_BS"/>
</dbReference>
<feature type="compositionally biased region" description="Low complexity" evidence="11">
    <location>
        <begin position="294"/>
        <end position="331"/>
    </location>
</feature>
<feature type="domain" description="PPM-type phosphatase" evidence="12">
    <location>
        <begin position="41"/>
        <end position="651"/>
    </location>
</feature>
<dbReference type="InterPro" id="IPR036457">
    <property type="entry name" value="PPM-type-like_dom_sf"/>
</dbReference>
<comment type="cofactor">
    <cofactor evidence="1">
        <name>Mn(2+)</name>
        <dbReference type="ChEBI" id="CHEBI:29035"/>
    </cofactor>
</comment>
<evidence type="ECO:0000313" key="14">
    <source>
        <dbReference type="Proteomes" id="UP001224775"/>
    </source>
</evidence>
<dbReference type="AlphaFoldDB" id="A0AAD8YCR0"/>
<comment type="similarity">
    <text evidence="4 10">Belongs to the PP2C family.</text>
</comment>
<evidence type="ECO:0000256" key="10">
    <source>
        <dbReference type="RuleBase" id="RU003465"/>
    </source>
</evidence>
<evidence type="ECO:0000256" key="4">
    <source>
        <dbReference type="ARBA" id="ARBA00006702"/>
    </source>
</evidence>
<evidence type="ECO:0000256" key="5">
    <source>
        <dbReference type="ARBA" id="ARBA00013081"/>
    </source>
</evidence>
<feature type="region of interest" description="Disordered" evidence="11">
    <location>
        <begin position="1"/>
        <end position="34"/>
    </location>
</feature>
<dbReference type="Pfam" id="PF00481">
    <property type="entry name" value="PP2C"/>
    <property type="match status" value="1"/>
</dbReference>
<feature type="compositionally biased region" description="Basic and acidic residues" evidence="11">
    <location>
        <begin position="669"/>
        <end position="680"/>
    </location>
</feature>
<feature type="region of interest" description="Disordered" evidence="11">
    <location>
        <begin position="213"/>
        <end position="333"/>
    </location>
</feature>
<dbReference type="GO" id="GO:0016020">
    <property type="term" value="C:membrane"/>
    <property type="evidence" value="ECO:0007669"/>
    <property type="project" value="UniProtKB-SubCell"/>
</dbReference>
<feature type="compositionally biased region" description="Low complexity" evidence="11">
    <location>
        <begin position="16"/>
        <end position="34"/>
    </location>
</feature>
<reference evidence="13" key="1">
    <citation type="submission" date="2023-06" db="EMBL/GenBank/DDBJ databases">
        <title>Survivors Of The Sea: Transcriptome response of Skeletonema marinoi to long-term dormancy.</title>
        <authorList>
            <person name="Pinder M.I.M."/>
            <person name="Kourtchenko O."/>
            <person name="Robertson E.K."/>
            <person name="Larsson T."/>
            <person name="Maumus F."/>
            <person name="Osuna-Cruz C.M."/>
            <person name="Vancaester E."/>
            <person name="Stenow R."/>
            <person name="Vandepoele K."/>
            <person name="Ploug H."/>
            <person name="Bruchert V."/>
            <person name="Godhe A."/>
            <person name="Topel M."/>
        </authorList>
    </citation>
    <scope>NUCLEOTIDE SEQUENCE</scope>
    <source>
        <strain evidence="13">R05AC</strain>
    </source>
</reference>
<keyword evidence="8 10" id="KW-0904">Protein phosphatase</keyword>
<evidence type="ECO:0000256" key="7">
    <source>
        <dbReference type="ARBA" id="ARBA00022801"/>
    </source>
</evidence>
<evidence type="ECO:0000256" key="6">
    <source>
        <dbReference type="ARBA" id="ARBA00022723"/>
    </source>
</evidence>
<dbReference type="InterPro" id="IPR001932">
    <property type="entry name" value="PPM-type_phosphatase-like_dom"/>
</dbReference>
<comment type="caution">
    <text evidence="13">The sequence shown here is derived from an EMBL/GenBank/DDBJ whole genome shotgun (WGS) entry which is preliminary data.</text>
</comment>
<evidence type="ECO:0000256" key="8">
    <source>
        <dbReference type="ARBA" id="ARBA00022912"/>
    </source>
</evidence>
<feature type="compositionally biased region" description="Low complexity" evidence="11">
    <location>
        <begin position="266"/>
        <end position="283"/>
    </location>
</feature>
<evidence type="ECO:0000256" key="2">
    <source>
        <dbReference type="ARBA" id="ARBA00001946"/>
    </source>
</evidence>
<keyword evidence="14" id="KW-1185">Reference proteome</keyword>
<keyword evidence="6" id="KW-0479">Metal-binding</keyword>
<feature type="region of interest" description="Disordered" evidence="11">
    <location>
        <begin position="542"/>
        <end position="576"/>
    </location>
</feature>
<evidence type="ECO:0000313" key="13">
    <source>
        <dbReference type="EMBL" id="KAK1743062.1"/>
    </source>
</evidence>
<dbReference type="PANTHER" id="PTHR13832">
    <property type="entry name" value="PROTEIN PHOSPHATASE 2C"/>
    <property type="match status" value="1"/>
</dbReference>
<dbReference type="PANTHER" id="PTHR13832:SF565">
    <property type="entry name" value="AT28366P-RELATED"/>
    <property type="match status" value="1"/>
</dbReference>
<feature type="compositionally biased region" description="Low complexity" evidence="11">
    <location>
        <begin position="552"/>
        <end position="565"/>
    </location>
</feature>
<keyword evidence="7 10" id="KW-0378">Hydrolase</keyword>
<keyword evidence="9" id="KW-0464">Manganese</keyword>
<comment type="cofactor">
    <cofactor evidence="2">
        <name>Mg(2+)</name>
        <dbReference type="ChEBI" id="CHEBI:18420"/>
    </cofactor>
</comment>
<accession>A0AAD8YCR0</accession>
<dbReference type="PROSITE" id="PS01032">
    <property type="entry name" value="PPM_1"/>
    <property type="match status" value="1"/>
</dbReference>
<evidence type="ECO:0000256" key="3">
    <source>
        <dbReference type="ARBA" id="ARBA00004170"/>
    </source>
</evidence>
<evidence type="ECO:0000256" key="11">
    <source>
        <dbReference type="SAM" id="MobiDB-lite"/>
    </source>
</evidence>
<feature type="compositionally biased region" description="Basic and acidic residues" evidence="11">
    <location>
        <begin position="223"/>
        <end position="243"/>
    </location>
</feature>
<evidence type="ECO:0000259" key="12">
    <source>
        <dbReference type="PROSITE" id="PS51746"/>
    </source>
</evidence>
<dbReference type="SUPFAM" id="SSF81606">
    <property type="entry name" value="PP2C-like"/>
    <property type="match status" value="1"/>
</dbReference>
<dbReference type="EMBL" id="JATAAI010000010">
    <property type="protein sequence ID" value="KAK1743062.1"/>
    <property type="molecule type" value="Genomic_DNA"/>
</dbReference>
<dbReference type="SMART" id="SM00332">
    <property type="entry name" value="PP2Cc"/>
    <property type="match status" value="1"/>
</dbReference>
<dbReference type="Gene3D" id="3.60.40.10">
    <property type="entry name" value="PPM-type phosphatase domain"/>
    <property type="match status" value="2"/>
</dbReference>
<dbReference type="GO" id="GO:0046872">
    <property type="term" value="F:metal ion binding"/>
    <property type="evidence" value="ECO:0007669"/>
    <property type="project" value="UniProtKB-KW"/>
</dbReference>
<proteinExistence type="inferred from homology"/>
<dbReference type="CDD" id="cd00143">
    <property type="entry name" value="PP2Cc"/>
    <property type="match status" value="1"/>
</dbReference>
<dbReference type="EC" id="3.1.3.16" evidence="5"/>
<feature type="region of interest" description="Disordered" evidence="11">
    <location>
        <begin position="407"/>
        <end position="457"/>
    </location>
</feature>
<protein>
    <recommendedName>
        <fullName evidence="5">protein-serine/threonine phosphatase</fullName>
        <ecNumber evidence="5">3.1.3.16</ecNumber>
    </recommendedName>
</protein>
<sequence>MGNLLGSPITTKDTHTGTTLLDSNNSSQSSNIDNNGGGGLEYGISSMQGWRVHMEDAHICQPFLYAEKKLLVENSSKLRQQQQNGGENDCESAAIEISLKQENSTRCGCGGDGLTDDITQVPSKQPININNKHYYTQIPLPNHSLFAVFDGHGGSFAAEYASRNLLRVLSRQSKFVLYAERWRDREDYLKSVLDSLSGNGGVGGGEVVNDAKEKLEETDDDVDKQRLQELKQRGRESDESVKKIKERVRRHLGTTTATTTEDHSDSTNNDTTTKATTTSSSKQQTKKEGWWKSPATPTTPQRTTTTPLSHNDTTTNTPSSSSNTVNLPTTPQNNTNALQIATAAYDHNLMTLLESSLRDAFCDLDREIYEEVVVSVNGGMRVRNDDGDFGDRNSLYGVGYAGVGHLPKSGDGGGEDSTALSSTTSAAATSTAATSDTPQQQQPPPPPTPTDDEDSGTTASIVLLTPRWIVCANAGDSRAVYSRSNHRVVALSYDHKPDDEEEERRITDAGGYVSAGRVEGDLAVSRGLGDFRFKEEAAVLSGAQGENRDGRGSSSRSAAAKNNSSMLKPGDQKVSPVPDIIVQNRDRAEDEFIIIACDGIWDVQTNQECVKMVADMFSEGEDDLGLICEEVLDLCLIKGSKDNMTAAVIKFPRQVVGKGGGVMARRERRGAVDDGEKGEHTTTAAAAAADDVLKTR</sequence>
<dbReference type="GO" id="GO:0004722">
    <property type="term" value="F:protein serine/threonine phosphatase activity"/>
    <property type="evidence" value="ECO:0007669"/>
    <property type="project" value="UniProtKB-EC"/>
</dbReference>
<dbReference type="InterPro" id="IPR015655">
    <property type="entry name" value="PP2C"/>
</dbReference>
<organism evidence="13 14">
    <name type="scientific">Skeletonema marinoi</name>
    <dbReference type="NCBI Taxonomy" id="267567"/>
    <lineage>
        <taxon>Eukaryota</taxon>
        <taxon>Sar</taxon>
        <taxon>Stramenopiles</taxon>
        <taxon>Ochrophyta</taxon>
        <taxon>Bacillariophyta</taxon>
        <taxon>Coscinodiscophyceae</taxon>
        <taxon>Thalassiosirophycidae</taxon>
        <taxon>Thalassiosirales</taxon>
        <taxon>Skeletonemataceae</taxon>
        <taxon>Skeletonema</taxon>
        <taxon>Skeletonema marinoi-dohrnii complex</taxon>
    </lineage>
</organism>
<dbReference type="Proteomes" id="UP001224775">
    <property type="component" value="Unassembled WGS sequence"/>
</dbReference>
<feature type="region of interest" description="Disordered" evidence="11">
    <location>
        <begin position="666"/>
        <end position="696"/>
    </location>
</feature>
<feature type="compositionally biased region" description="Low complexity" evidence="11">
    <location>
        <begin position="416"/>
        <end position="440"/>
    </location>
</feature>
<evidence type="ECO:0000256" key="1">
    <source>
        <dbReference type="ARBA" id="ARBA00001936"/>
    </source>
</evidence>
<comment type="subcellular location">
    <subcellularLocation>
        <location evidence="3">Membrane</location>
        <topology evidence="3">Peripheral membrane protein</topology>
    </subcellularLocation>
</comment>
<gene>
    <name evidence="13" type="ORF">QTG54_006659</name>
</gene>
<dbReference type="PROSITE" id="PS51746">
    <property type="entry name" value="PPM_2"/>
    <property type="match status" value="1"/>
</dbReference>